<dbReference type="InterPro" id="IPR036397">
    <property type="entry name" value="RNaseH_sf"/>
</dbReference>
<dbReference type="Gene3D" id="1.10.150.20">
    <property type="entry name" value="5' to 3' exonuclease, C-terminal subdomain"/>
    <property type="match status" value="2"/>
</dbReference>
<dbReference type="Proteomes" id="UP000315003">
    <property type="component" value="Chromosome"/>
</dbReference>
<dbReference type="NCBIfam" id="TIGR00593">
    <property type="entry name" value="pola"/>
    <property type="match status" value="1"/>
</dbReference>
<dbReference type="PRINTS" id="PR00868">
    <property type="entry name" value="DNAPOLI"/>
</dbReference>
<evidence type="ECO:0000256" key="16">
    <source>
        <dbReference type="RuleBase" id="RU004460"/>
    </source>
</evidence>
<evidence type="ECO:0000259" key="17">
    <source>
        <dbReference type="SMART" id="SM00474"/>
    </source>
</evidence>
<dbReference type="SUPFAM" id="SSF53098">
    <property type="entry name" value="Ribonuclease H-like"/>
    <property type="match status" value="1"/>
</dbReference>
<dbReference type="PANTHER" id="PTHR10133:SF27">
    <property type="entry name" value="DNA POLYMERASE NU"/>
    <property type="match status" value="1"/>
</dbReference>
<evidence type="ECO:0000256" key="7">
    <source>
        <dbReference type="ARBA" id="ARBA00022722"/>
    </source>
</evidence>
<dbReference type="InterPro" id="IPR018320">
    <property type="entry name" value="DNA_polymerase_1"/>
</dbReference>
<evidence type="ECO:0000256" key="12">
    <source>
        <dbReference type="ARBA" id="ARBA00023125"/>
    </source>
</evidence>
<evidence type="ECO:0000256" key="15">
    <source>
        <dbReference type="NCBIfam" id="TIGR00593"/>
    </source>
</evidence>
<dbReference type="Gene3D" id="1.20.1060.10">
    <property type="entry name" value="Taq DNA Polymerase, Chain T, domain 4"/>
    <property type="match status" value="1"/>
</dbReference>
<dbReference type="GO" id="GO:0008409">
    <property type="term" value="F:5'-3' exonuclease activity"/>
    <property type="evidence" value="ECO:0007669"/>
    <property type="project" value="UniProtKB-UniRule"/>
</dbReference>
<keyword evidence="21" id="KW-1185">Reference proteome</keyword>
<evidence type="ECO:0000256" key="8">
    <source>
        <dbReference type="ARBA" id="ARBA00022763"/>
    </source>
</evidence>
<keyword evidence="6 16" id="KW-0235">DNA replication</keyword>
<evidence type="ECO:0000256" key="13">
    <source>
        <dbReference type="ARBA" id="ARBA00023204"/>
    </source>
</evidence>
<dbReference type="InterPro" id="IPR020045">
    <property type="entry name" value="DNA_polI_H3TH"/>
</dbReference>
<dbReference type="SMART" id="SM00474">
    <property type="entry name" value="35EXOc"/>
    <property type="match status" value="1"/>
</dbReference>
<evidence type="ECO:0000256" key="1">
    <source>
        <dbReference type="ARBA" id="ARBA00007705"/>
    </source>
</evidence>
<dbReference type="EMBL" id="CP036272">
    <property type="protein sequence ID" value="QDT60327.1"/>
    <property type="molecule type" value="Genomic_DNA"/>
</dbReference>
<evidence type="ECO:0000256" key="14">
    <source>
        <dbReference type="ARBA" id="ARBA00049244"/>
    </source>
</evidence>
<gene>
    <name evidence="16 20" type="primary">polA</name>
    <name evidence="20" type="ORF">SV7mr_28470</name>
</gene>
<evidence type="ECO:0000256" key="4">
    <source>
        <dbReference type="ARBA" id="ARBA00022679"/>
    </source>
</evidence>
<dbReference type="Pfam" id="PF01612">
    <property type="entry name" value="DNA_pol_A_exo1"/>
    <property type="match status" value="1"/>
</dbReference>
<keyword evidence="12 16" id="KW-0238">DNA-binding</keyword>
<dbReference type="SMART" id="SM00475">
    <property type="entry name" value="53EXOc"/>
    <property type="match status" value="1"/>
</dbReference>
<feature type="domain" description="5'-3' exonuclease" evidence="18">
    <location>
        <begin position="12"/>
        <end position="273"/>
    </location>
</feature>
<dbReference type="InterPro" id="IPR001098">
    <property type="entry name" value="DNA-dir_DNA_pol_A_palm_dom"/>
</dbReference>
<dbReference type="CDD" id="cd06139">
    <property type="entry name" value="DNA_polA_I_Ecoli_like_exo"/>
    <property type="match status" value="1"/>
</dbReference>
<dbReference type="RefSeq" id="WP_145272867.1">
    <property type="nucleotide sequence ID" value="NZ_CP036272.1"/>
</dbReference>
<proteinExistence type="inferred from homology"/>
<dbReference type="InterPro" id="IPR029060">
    <property type="entry name" value="PIN-like_dom_sf"/>
</dbReference>
<dbReference type="PANTHER" id="PTHR10133">
    <property type="entry name" value="DNA POLYMERASE I"/>
    <property type="match status" value="1"/>
</dbReference>
<keyword evidence="4 16" id="KW-0808">Transferase</keyword>
<dbReference type="FunFam" id="1.20.1060.10:FF:000001">
    <property type="entry name" value="DNA polymerase I"/>
    <property type="match status" value="1"/>
</dbReference>
<name>A0A517SW13_9BACT</name>
<dbReference type="GO" id="GO:0006261">
    <property type="term" value="P:DNA-templated DNA replication"/>
    <property type="evidence" value="ECO:0007669"/>
    <property type="project" value="UniProtKB-UniRule"/>
</dbReference>
<dbReference type="InterPro" id="IPR008918">
    <property type="entry name" value="HhH2"/>
</dbReference>
<dbReference type="CDD" id="cd08637">
    <property type="entry name" value="DNA_pol_A_pol_I_C"/>
    <property type="match status" value="1"/>
</dbReference>
<dbReference type="InterPro" id="IPR020046">
    <property type="entry name" value="5-3_exonucl_a-hlix_arch_N"/>
</dbReference>
<evidence type="ECO:0000313" key="21">
    <source>
        <dbReference type="Proteomes" id="UP000315003"/>
    </source>
</evidence>
<dbReference type="PROSITE" id="PS00447">
    <property type="entry name" value="DNA_POLYMERASE_A"/>
    <property type="match status" value="1"/>
</dbReference>
<dbReference type="GO" id="GO:0003887">
    <property type="term" value="F:DNA-directed DNA polymerase activity"/>
    <property type="evidence" value="ECO:0007669"/>
    <property type="project" value="UniProtKB-UniRule"/>
</dbReference>
<dbReference type="OrthoDB" id="9806424at2"/>
<dbReference type="InterPro" id="IPR036279">
    <property type="entry name" value="5-3_exonuclease_C_sf"/>
</dbReference>
<sequence>MSSTQDLFPEDKKLFLLDGMALVYRAHFALIRSPRFTAGGQCTSAVFGMLNTLADILQNQQPTHIACAFDTSEPTERHKIFPEYKAQRDAMPEDLASQLPLVDRLLDALNIKVLRMPGYEADDVIGTLAHQADAAGMLTWMVTPDKDYHQLVTENIKVFKPGRRGSDPEILGIREVKEHWEVERVDQVIDVLGLMGDTSDNIPGIPGIGPKTAKKLVAQFGSLEGLLENTDKLKGKQKERVEENVDQAKLSKKLVTIQLDVPVEVDPLTFVRQEPNLDKLRELLTELEFETVGKRLFGQDFSVDAARLDGARQQAGQSQPSLFGAAESNLKTIKEVPHEYHVVTTKDERTALIKQLKSATEFAFDSETTGLDPRTATPLGLSFAIKPHEAYYAVCPDDPDQRTAMLTEFADVLADPNIVKIGHNLKYDLSLLRWNGVHVDGPLYDTLLAHKISQPELRHKLDDLAALYLNYQPVPTTDLIGPKDREQRSMAEVPLDQLAEYACEDADVTLQLASVVRKIAHDHGADKVVQEVECPLVPTLIEMEFNGITLDTQSLHAYSAQLQTDIEQLHQRITEAAGRSFNIDSPKQLGVVLFDEMELEPKPKKTATGQYSTREAELERLAGQHDIIQDVLDYRNARKLKSTYVDQLPKAVNPATNRLHTHYEQTWTATGRMQSNDPNLQTIPVRKQRGREIRAAFVPRDDDHLILSADYSQIELRIMAELSGDPTMVDAFVQHQDIHTVTASKVYKVEPEDVTREMRAKAKTVNFGIIYGISAFGLHQRLNIPRGEAAELIKNYFEKYPGIQTWIDDTIAFAKEHGYVETKFGRRRYLRDINSRSRNSVAAAERLAMNSPIQGTAADMLKLAIIRVARALRDGQFQTKLLLTVHDELVFDLLKSEQDKVMPVIQEAMANAMPMTVPIVVEMGTGKNWLEAH</sequence>
<dbReference type="CDD" id="cd09898">
    <property type="entry name" value="H3TH_53EXO"/>
    <property type="match status" value="1"/>
</dbReference>
<dbReference type="SMART" id="SM00482">
    <property type="entry name" value="POLAc"/>
    <property type="match status" value="1"/>
</dbReference>
<dbReference type="InterPro" id="IPR043502">
    <property type="entry name" value="DNA/RNA_pol_sf"/>
</dbReference>
<keyword evidence="8 16" id="KW-0227">DNA damage</keyword>
<dbReference type="CDD" id="cd09859">
    <property type="entry name" value="PIN_53EXO"/>
    <property type="match status" value="1"/>
</dbReference>
<evidence type="ECO:0000256" key="6">
    <source>
        <dbReference type="ARBA" id="ARBA00022705"/>
    </source>
</evidence>
<evidence type="ECO:0000256" key="9">
    <source>
        <dbReference type="ARBA" id="ARBA00022801"/>
    </source>
</evidence>
<dbReference type="NCBIfam" id="NF004397">
    <property type="entry name" value="PRK05755.1"/>
    <property type="match status" value="1"/>
</dbReference>
<comment type="catalytic activity">
    <reaction evidence="14 16">
        <text>DNA(n) + a 2'-deoxyribonucleoside 5'-triphosphate = DNA(n+1) + diphosphate</text>
        <dbReference type="Rhea" id="RHEA:22508"/>
        <dbReference type="Rhea" id="RHEA-COMP:17339"/>
        <dbReference type="Rhea" id="RHEA-COMP:17340"/>
        <dbReference type="ChEBI" id="CHEBI:33019"/>
        <dbReference type="ChEBI" id="CHEBI:61560"/>
        <dbReference type="ChEBI" id="CHEBI:173112"/>
        <dbReference type="EC" id="2.7.7.7"/>
    </reaction>
</comment>
<dbReference type="SUPFAM" id="SSF56672">
    <property type="entry name" value="DNA/RNA polymerases"/>
    <property type="match status" value="1"/>
</dbReference>
<feature type="domain" description="DNA-directed DNA polymerase family A palm" evidence="19">
    <location>
        <begin position="690"/>
        <end position="897"/>
    </location>
</feature>
<dbReference type="EC" id="2.7.7.7" evidence="2 15"/>
<keyword evidence="10 16" id="KW-0269">Exonuclease</keyword>
<evidence type="ECO:0000256" key="5">
    <source>
        <dbReference type="ARBA" id="ARBA00022695"/>
    </source>
</evidence>
<dbReference type="InterPro" id="IPR002421">
    <property type="entry name" value="5-3_exonuclease"/>
</dbReference>
<keyword evidence="13 16" id="KW-0234">DNA repair</keyword>
<dbReference type="AlphaFoldDB" id="A0A517SW13"/>
<feature type="domain" description="3'-5' exonuclease" evidence="17">
    <location>
        <begin position="340"/>
        <end position="521"/>
    </location>
</feature>
<dbReference type="SUPFAM" id="SSF47807">
    <property type="entry name" value="5' to 3' exonuclease, C-terminal subdomain"/>
    <property type="match status" value="1"/>
</dbReference>
<dbReference type="InterPro" id="IPR019760">
    <property type="entry name" value="DNA-dir_DNA_pol_A_CS"/>
</dbReference>
<keyword evidence="5 16" id="KW-0548">Nucleotidyltransferase</keyword>
<dbReference type="GO" id="GO:0008408">
    <property type="term" value="F:3'-5' exonuclease activity"/>
    <property type="evidence" value="ECO:0007669"/>
    <property type="project" value="UniProtKB-UniRule"/>
</dbReference>
<dbReference type="FunFam" id="1.10.150.20:FF:000002">
    <property type="entry name" value="DNA polymerase I"/>
    <property type="match status" value="1"/>
</dbReference>
<evidence type="ECO:0000313" key="20">
    <source>
        <dbReference type="EMBL" id="QDT60327.1"/>
    </source>
</evidence>
<dbReference type="InterPro" id="IPR012337">
    <property type="entry name" value="RNaseH-like_sf"/>
</dbReference>
<accession>A0A517SW13</accession>
<comment type="similarity">
    <text evidence="1 16">Belongs to the DNA polymerase type-A family.</text>
</comment>
<dbReference type="FunFam" id="1.10.150.20:FF:000003">
    <property type="entry name" value="DNA polymerase I"/>
    <property type="match status" value="1"/>
</dbReference>
<evidence type="ECO:0000256" key="11">
    <source>
        <dbReference type="ARBA" id="ARBA00022932"/>
    </source>
</evidence>
<evidence type="ECO:0000256" key="3">
    <source>
        <dbReference type="ARBA" id="ARBA00020311"/>
    </source>
</evidence>
<dbReference type="Pfam" id="PF02739">
    <property type="entry name" value="5_3_exonuc_N"/>
    <property type="match status" value="1"/>
</dbReference>
<comment type="function">
    <text evidence="16">In addition to polymerase activity, this DNA polymerase exhibits 3'-5' and 5'-3' exonuclease activity.</text>
</comment>
<evidence type="ECO:0000256" key="2">
    <source>
        <dbReference type="ARBA" id="ARBA00012417"/>
    </source>
</evidence>
<dbReference type="InterPro" id="IPR002298">
    <property type="entry name" value="DNA_polymerase_A"/>
</dbReference>
<evidence type="ECO:0000259" key="19">
    <source>
        <dbReference type="SMART" id="SM00482"/>
    </source>
</evidence>
<dbReference type="Pfam" id="PF00476">
    <property type="entry name" value="DNA_pol_A"/>
    <property type="match status" value="1"/>
</dbReference>
<dbReference type="SUPFAM" id="SSF88723">
    <property type="entry name" value="PIN domain-like"/>
    <property type="match status" value="1"/>
</dbReference>
<dbReference type="GO" id="GO:0003677">
    <property type="term" value="F:DNA binding"/>
    <property type="evidence" value="ECO:0007669"/>
    <property type="project" value="UniProtKB-UniRule"/>
</dbReference>
<dbReference type="Pfam" id="PF01367">
    <property type="entry name" value="5_3_exonuc"/>
    <property type="match status" value="1"/>
</dbReference>
<evidence type="ECO:0000259" key="18">
    <source>
        <dbReference type="SMART" id="SM00475"/>
    </source>
</evidence>
<dbReference type="Gene3D" id="3.40.50.1010">
    <property type="entry name" value="5'-nuclease"/>
    <property type="match status" value="1"/>
</dbReference>
<evidence type="ECO:0000256" key="10">
    <source>
        <dbReference type="ARBA" id="ARBA00022839"/>
    </source>
</evidence>
<reference evidence="20 21" key="1">
    <citation type="submission" date="2019-02" db="EMBL/GenBank/DDBJ databases">
        <title>Deep-cultivation of Planctomycetes and their phenomic and genomic characterization uncovers novel biology.</title>
        <authorList>
            <person name="Wiegand S."/>
            <person name="Jogler M."/>
            <person name="Boedeker C."/>
            <person name="Pinto D."/>
            <person name="Vollmers J."/>
            <person name="Rivas-Marin E."/>
            <person name="Kohn T."/>
            <person name="Peeters S.H."/>
            <person name="Heuer A."/>
            <person name="Rast P."/>
            <person name="Oberbeckmann S."/>
            <person name="Bunk B."/>
            <person name="Jeske O."/>
            <person name="Meyerdierks A."/>
            <person name="Storesund J.E."/>
            <person name="Kallscheuer N."/>
            <person name="Luecker S."/>
            <person name="Lage O.M."/>
            <person name="Pohl T."/>
            <person name="Merkel B.J."/>
            <person name="Hornburger P."/>
            <person name="Mueller R.-W."/>
            <person name="Bruemmer F."/>
            <person name="Labrenz M."/>
            <person name="Spormann A.M."/>
            <person name="Op den Camp H."/>
            <person name="Overmann J."/>
            <person name="Amann R."/>
            <person name="Jetten M.S.M."/>
            <person name="Mascher T."/>
            <person name="Medema M.H."/>
            <person name="Devos D.P."/>
            <person name="Kaster A.-K."/>
            <person name="Ovreas L."/>
            <person name="Rohde M."/>
            <person name="Galperin M.Y."/>
            <person name="Jogler C."/>
        </authorList>
    </citation>
    <scope>NUCLEOTIDE SEQUENCE [LARGE SCALE GENOMIC DNA]</scope>
    <source>
        <strain evidence="20 21">SV_7m_r</strain>
    </source>
</reference>
<keyword evidence="11 16" id="KW-0239">DNA-directed DNA polymerase</keyword>
<dbReference type="GO" id="GO:0006302">
    <property type="term" value="P:double-strand break repair"/>
    <property type="evidence" value="ECO:0007669"/>
    <property type="project" value="TreeGrafter"/>
</dbReference>
<dbReference type="InterPro" id="IPR002562">
    <property type="entry name" value="3'-5'_exonuclease_dom"/>
</dbReference>
<dbReference type="Gene3D" id="3.30.420.10">
    <property type="entry name" value="Ribonuclease H-like superfamily/Ribonuclease H"/>
    <property type="match status" value="1"/>
</dbReference>
<organism evidence="20 21">
    <name type="scientific">Stieleria bergensis</name>
    <dbReference type="NCBI Taxonomy" id="2528025"/>
    <lineage>
        <taxon>Bacteria</taxon>
        <taxon>Pseudomonadati</taxon>
        <taxon>Planctomycetota</taxon>
        <taxon>Planctomycetia</taxon>
        <taxon>Pirellulales</taxon>
        <taxon>Pirellulaceae</taxon>
        <taxon>Stieleria</taxon>
    </lineage>
</organism>
<protein>
    <recommendedName>
        <fullName evidence="3 15">DNA polymerase I</fullName>
        <ecNumber evidence="2 15">2.7.7.7</ecNumber>
    </recommendedName>
</protein>
<dbReference type="SMART" id="SM00279">
    <property type="entry name" value="HhH2"/>
    <property type="match status" value="1"/>
</dbReference>
<dbReference type="Gene3D" id="3.30.70.370">
    <property type="match status" value="1"/>
</dbReference>
<keyword evidence="7" id="KW-0540">Nuclease</keyword>
<keyword evidence="9 16" id="KW-0378">Hydrolase</keyword>